<proteinExistence type="inferred from homology"/>
<dbReference type="SMART" id="SM01409">
    <property type="entry name" value="RNA_pol_Rpb6"/>
    <property type="match status" value="1"/>
</dbReference>
<dbReference type="PIRSF" id="PIRSF000778">
    <property type="entry name" value="RpoK/RPB6"/>
    <property type="match status" value="1"/>
</dbReference>
<evidence type="ECO:0000256" key="1">
    <source>
        <dbReference type="ARBA" id="ARBA00022478"/>
    </source>
</evidence>
<sequence length="86" mass="9548">MSDGVRHLITPPFLTKFEKARILGARAQQLAMGAPPNVNITTAAGALDPLVVAREELKQKKIPMIVRRKLPDGSHEDWPLRDLEVL</sequence>
<reference evidence="3 4" key="1">
    <citation type="journal article" date="2014" name="PLoS Genet.">
        <title>The Genome of Spironucleus salmonicida Highlights a Fish Pathogen Adapted to Fluctuating Environments.</title>
        <authorList>
            <person name="Xu F."/>
            <person name="Jerlstrom-Hultqvist J."/>
            <person name="Einarsson E."/>
            <person name="Astvaldsson A."/>
            <person name="Svard S.G."/>
            <person name="Andersson J.O."/>
        </authorList>
    </citation>
    <scope>NUCLEOTIDE SEQUENCE</scope>
    <source>
        <strain evidence="4">ATCC 50377</strain>
    </source>
</reference>
<dbReference type="EMBL" id="AUWU02000003">
    <property type="protein sequence ID" value="KAH0575471.1"/>
    <property type="molecule type" value="Genomic_DNA"/>
</dbReference>
<dbReference type="Pfam" id="PF01192">
    <property type="entry name" value="RNA_pol_Rpb6"/>
    <property type="match status" value="1"/>
</dbReference>
<dbReference type="GO" id="GO:0003899">
    <property type="term" value="F:DNA-directed RNA polymerase activity"/>
    <property type="evidence" value="ECO:0007669"/>
    <property type="project" value="InterPro"/>
</dbReference>
<dbReference type="InterPro" id="IPR006110">
    <property type="entry name" value="Pol_omega/Rpo6/RPB6"/>
</dbReference>
<dbReference type="InterPro" id="IPR006111">
    <property type="entry name" value="Rpo6/Rpb6"/>
</dbReference>
<reference evidence="4" key="2">
    <citation type="submission" date="2020-12" db="EMBL/GenBank/DDBJ databases">
        <title>New Spironucleus salmonicida genome in near-complete chromosomes.</title>
        <authorList>
            <person name="Xu F."/>
            <person name="Kurt Z."/>
            <person name="Jimenez-Gonzalez A."/>
            <person name="Astvaldsson A."/>
            <person name="Andersson J.O."/>
            <person name="Svard S.G."/>
        </authorList>
    </citation>
    <scope>NUCLEOTIDE SEQUENCE</scope>
    <source>
        <strain evidence="4">ATCC 50377</strain>
    </source>
</reference>
<dbReference type="VEuPathDB" id="GiardiaDB:SS50377_23104"/>
<dbReference type="GO" id="GO:0003677">
    <property type="term" value="F:DNA binding"/>
    <property type="evidence" value="ECO:0007669"/>
    <property type="project" value="InterPro"/>
</dbReference>
<dbReference type="OrthoDB" id="259769at2759"/>
<dbReference type="GO" id="GO:0005665">
    <property type="term" value="C:RNA polymerase II, core complex"/>
    <property type="evidence" value="ECO:0007669"/>
    <property type="project" value="TreeGrafter"/>
</dbReference>
<name>V6LDH9_9EUKA</name>
<dbReference type="PANTHER" id="PTHR47227:SF5">
    <property type="entry name" value="DNA-DIRECTED RNA POLYMERASES I, II, AND III SUBUNIT RPABC2"/>
    <property type="match status" value="1"/>
</dbReference>
<gene>
    <name evidence="3" type="ORF">SS50377_18807</name>
    <name evidence="4" type="ORF">SS50377_23104</name>
</gene>
<dbReference type="GO" id="GO:0042797">
    <property type="term" value="P:tRNA transcription by RNA polymerase III"/>
    <property type="evidence" value="ECO:0007669"/>
    <property type="project" value="TreeGrafter"/>
</dbReference>
<accession>V6LDH9</accession>
<keyword evidence="2" id="KW-0804">Transcription</keyword>
<dbReference type="EMBL" id="KI546168">
    <property type="protein sequence ID" value="EST41721.1"/>
    <property type="molecule type" value="Genomic_DNA"/>
</dbReference>
<organism evidence="3">
    <name type="scientific">Spironucleus salmonicida</name>
    <dbReference type="NCBI Taxonomy" id="348837"/>
    <lineage>
        <taxon>Eukaryota</taxon>
        <taxon>Metamonada</taxon>
        <taxon>Diplomonadida</taxon>
        <taxon>Hexamitidae</taxon>
        <taxon>Hexamitinae</taxon>
        <taxon>Spironucleus</taxon>
    </lineage>
</organism>
<dbReference type="SUPFAM" id="SSF63562">
    <property type="entry name" value="RPB6/omega subunit-like"/>
    <property type="match status" value="1"/>
</dbReference>
<evidence type="ECO:0000256" key="2">
    <source>
        <dbReference type="ARBA" id="ARBA00023163"/>
    </source>
</evidence>
<keyword evidence="1 3" id="KW-0240">DNA-directed RNA polymerase</keyword>
<dbReference type="InterPro" id="IPR036161">
    <property type="entry name" value="RPB6/omega-like_sf"/>
</dbReference>
<dbReference type="NCBIfam" id="NF002207">
    <property type="entry name" value="PRK01099.1-2"/>
    <property type="match status" value="1"/>
</dbReference>
<evidence type="ECO:0000313" key="5">
    <source>
        <dbReference type="Proteomes" id="UP000018208"/>
    </source>
</evidence>
<keyword evidence="5" id="KW-1185">Reference proteome</keyword>
<dbReference type="GO" id="GO:0006360">
    <property type="term" value="P:transcription by RNA polymerase I"/>
    <property type="evidence" value="ECO:0007669"/>
    <property type="project" value="TreeGrafter"/>
</dbReference>
<dbReference type="Proteomes" id="UP000018208">
    <property type="component" value="Unassembled WGS sequence"/>
</dbReference>
<dbReference type="HAMAP" id="MF_00192">
    <property type="entry name" value="RNApol_arch_Rpo6"/>
    <property type="match status" value="1"/>
</dbReference>
<dbReference type="PANTHER" id="PTHR47227">
    <property type="entry name" value="DNA-DIRECTED RNA POLYMERASE SUBUNIT K"/>
    <property type="match status" value="1"/>
</dbReference>
<dbReference type="AlphaFoldDB" id="V6LDH9"/>
<dbReference type="PROSITE" id="PS01111">
    <property type="entry name" value="RNA_POL_K_14KD"/>
    <property type="match status" value="1"/>
</dbReference>
<dbReference type="NCBIfam" id="NF002208">
    <property type="entry name" value="PRK01099.1-3"/>
    <property type="match status" value="1"/>
</dbReference>
<evidence type="ECO:0000313" key="4">
    <source>
        <dbReference type="EMBL" id="KAH0575471.1"/>
    </source>
</evidence>
<dbReference type="GO" id="GO:0006366">
    <property type="term" value="P:transcription by RNA polymerase II"/>
    <property type="evidence" value="ECO:0007669"/>
    <property type="project" value="TreeGrafter"/>
</dbReference>
<dbReference type="InterPro" id="IPR020708">
    <property type="entry name" value="DNA-dir_RNA_polK_14-18kDa_CS"/>
</dbReference>
<dbReference type="Gene3D" id="3.90.940.10">
    <property type="match status" value="1"/>
</dbReference>
<dbReference type="GO" id="GO:0005736">
    <property type="term" value="C:RNA polymerase I complex"/>
    <property type="evidence" value="ECO:0007669"/>
    <property type="project" value="TreeGrafter"/>
</dbReference>
<evidence type="ECO:0000313" key="3">
    <source>
        <dbReference type="EMBL" id="EST41721.1"/>
    </source>
</evidence>
<dbReference type="GO" id="GO:0005666">
    <property type="term" value="C:RNA polymerase III complex"/>
    <property type="evidence" value="ECO:0007669"/>
    <property type="project" value="TreeGrafter"/>
</dbReference>
<protein>
    <submittedName>
        <fullName evidence="3">DNA-directed RNA polymerase II RPB6</fullName>
    </submittedName>
</protein>